<comment type="catalytic activity">
    <reaction evidence="12 13">
        <text>tRNA(Thr) + L-threonine + ATP = L-threonyl-tRNA(Thr) + AMP + diphosphate + H(+)</text>
        <dbReference type="Rhea" id="RHEA:24624"/>
        <dbReference type="Rhea" id="RHEA-COMP:9670"/>
        <dbReference type="Rhea" id="RHEA-COMP:9704"/>
        <dbReference type="ChEBI" id="CHEBI:15378"/>
        <dbReference type="ChEBI" id="CHEBI:30616"/>
        <dbReference type="ChEBI" id="CHEBI:33019"/>
        <dbReference type="ChEBI" id="CHEBI:57926"/>
        <dbReference type="ChEBI" id="CHEBI:78442"/>
        <dbReference type="ChEBI" id="CHEBI:78534"/>
        <dbReference type="ChEBI" id="CHEBI:456215"/>
        <dbReference type="EC" id="6.1.1.3"/>
    </reaction>
</comment>
<dbReference type="InterPro" id="IPR006195">
    <property type="entry name" value="aa-tRNA-synth_II"/>
</dbReference>
<dbReference type="PANTHER" id="PTHR11451">
    <property type="entry name" value="THREONINE-TRNA LIGASE"/>
    <property type="match status" value="1"/>
</dbReference>
<dbReference type="InterPro" id="IPR033728">
    <property type="entry name" value="ThrRS_core"/>
</dbReference>
<keyword evidence="10 13" id="KW-0648">Protein biosynthesis</keyword>
<evidence type="ECO:0000256" key="10">
    <source>
        <dbReference type="ARBA" id="ARBA00022917"/>
    </source>
</evidence>
<name>A0ABN5YQ83_9MYCO</name>
<evidence type="ECO:0000256" key="4">
    <source>
        <dbReference type="ARBA" id="ARBA00022598"/>
    </source>
</evidence>
<dbReference type="SUPFAM" id="SSF55186">
    <property type="entry name" value="ThrRS/AlaRS common domain"/>
    <property type="match status" value="1"/>
</dbReference>
<sequence length="686" mass="77010">MTAAASPAPAAPIRVAAGTTAGAAVREAGLPQRGEVDAIVVVKDADGRLRDLSWTPEADVEVIPVAANTEDGRSVIRHSCAHVLAQAVQDLFPEAKLGIGPPITDGFYYDFDVAEPFTPEDLAKLEKRMQKIVKDGQLFDRRVYESKDQAREELAKEPYKLELVDDKSGDADIMEVGGDELTAYDNLNPRTRERVWGDLCRGPHIPTTKHIPAFKLTRSSAAYWRGDQKNASLQRVYGTAWESQEALDKHLELIEEALRRDHRKLGVELDLFSFPDELGSGLPVFHPKGGIVRRELEDYSRRKHQEAGYEFVNTPHITKEQLYITSGHLEWYADGMYPPMHIDAEFNEDGTLRKPGQNYYLKPMNCPMHHLIFRSRGRSYRELPLRLFEFGSVYRYEKSGVVHGLTRVRGMTQDDAHIYTTREQMRDELTRLLQFVLDLLSDYGLDDYFLELSTKDPDKYVGSDELWEEATETLREVAEASGLALVPDPGGAAFYGPKISVQVKDALGRSWQMSTIQLDFNMPDRFELEYTAADGSRQRPVLIHRALFGSIERFFGVLTEHYAGAFPAWLAPVQVVGIPVADAHLDYLYDVAAQLKSRGVRVEVDGSDDRMAKKIVNHTNQKVPFMLLAGDRDAEASSISFRFGDRTQVNGVPVAEAVDLITGWIARRENAFPTAELVNEARGAQP</sequence>
<comment type="subunit">
    <text evidence="13">Homodimer.</text>
</comment>
<proteinExistence type="inferred from homology"/>
<keyword evidence="17" id="KW-1185">Reference proteome</keyword>
<evidence type="ECO:0000259" key="15">
    <source>
        <dbReference type="PROSITE" id="PS51880"/>
    </source>
</evidence>
<dbReference type="Pfam" id="PF03129">
    <property type="entry name" value="HGTP_anticodon"/>
    <property type="match status" value="1"/>
</dbReference>
<dbReference type="Gene3D" id="3.30.54.20">
    <property type="match status" value="1"/>
</dbReference>
<dbReference type="Gene3D" id="3.30.930.10">
    <property type="entry name" value="Bira Bifunctional Protein, Domain 2"/>
    <property type="match status" value="1"/>
</dbReference>
<gene>
    <name evidence="13 16" type="primary">thrS</name>
    <name evidence="16" type="ORF">MAUB_01520</name>
</gene>
<evidence type="ECO:0000256" key="9">
    <source>
        <dbReference type="ARBA" id="ARBA00022884"/>
    </source>
</evidence>
<dbReference type="PANTHER" id="PTHR11451:SF44">
    <property type="entry name" value="THREONINE--TRNA LIGASE, CHLOROPLASTIC_MITOCHONDRIAL 2"/>
    <property type="match status" value="1"/>
</dbReference>
<keyword evidence="2 13" id="KW-0963">Cytoplasm</keyword>
<feature type="domain" description="TGS" evidence="15">
    <location>
        <begin position="1"/>
        <end position="66"/>
    </location>
</feature>
<dbReference type="SUPFAM" id="SSF55681">
    <property type="entry name" value="Class II aaRS and biotin synthetases"/>
    <property type="match status" value="1"/>
</dbReference>
<keyword evidence="8 13" id="KW-0067">ATP-binding</keyword>
<evidence type="ECO:0000256" key="12">
    <source>
        <dbReference type="ARBA" id="ARBA00049515"/>
    </source>
</evidence>
<dbReference type="GO" id="GO:0016874">
    <property type="term" value="F:ligase activity"/>
    <property type="evidence" value="ECO:0007669"/>
    <property type="project" value="UniProtKB-KW"/>
</dbReference>
<dbReference type="Gene3D" id="3.30.980.10">
    <property type="entry name" value="Threonyl-trna Synthetase, Chain A, domain 2"/>
    <property type="match status" value="1"/>
</dbReference>
<evidence type="ECO:0000256" key="13">
    <source>
        <dbReference type="HAMAP-Rule" id="MF_00184"/>
    </source>
</evidence>
<dbReference type="PROSITE" id="PS50862">
    <property type="entry name" value="AA_TRNA_LIGASE_II"/>
    <property type="match status" value="1"/>
</dbReference>
<keyword evidence="7 13" id="KW-0862">Zinc</keyword>
<comment type="cofactor">
    <cofactor evidence="13">
        <name>Zn(2+)</name>
        <dbReference type="ChEBI" id="CHEBI:29105"/>
    </cofactor>
    <text evidence="13">Binds 1 zinc ion per subunit.</text>
</comment>
<protein>
    <recommendedName>
        <fullName evidence="13">Threonine--tRNA ligase</fullName>
        <ecNumber evidence="13">6.1.1.3</ecNumber>
    </recommendedName>
    <alternativeName>
        <fullName evidence="13">Threonyl-tRNA synthetase</fullName>
        <shortName evidence="13">ThrRS</shortName>
    </alternativeName>
</protein>
<dbReference type="InterPro" id="IPR018163">
    <property type="entry name" value="Thr/Ala-tRNA-synth_IIc_edit"/>
</dbReference>
<dbReference type="Pfam" id="PF07973">
    <property type="entry name" value="tRNA_SAD"/>
    <property type="match status" value="1"/>
</dbReference>
<comment type="similarity">
    <text evidence="1 13">Belongs to the class-II aminoacyl-tRNA synthetase family.</text>
</comment>
<evidence type="ECO:0000313" key="17">
    <source>
        <dbReference type="Proteomes" id="UP000465609"/>
    </source>
</evidence>
<feature type="domain" description="Aminoacyl-transfer RNA synthetases class-II family profile" evidence="14">
    <location>
        <begin position="292"/>
        <end position="567"/>
    </location>
</feature>
<feature type="binding site" evidence="13">
    <location>
        <position position="366"/>
    </location>
    <ligand>
        <name>Zn(2+)</name>
        <dbReference type="ChEBI" id="CHEBI:29105"/>
        <note>catalytic</note>
    </ligand>
</feature>
<evidence type="ECO:0000256" key="1">
    <source>
        <dbReference type="ARBA" id="ARBA00008226"/>
    </source>
</evidence>
<dbReference type="EC" id="6.1.1.3" evidence="13"/>
<dbReference type="InterPro" id="IPR012947">
    <property type="entry name" value="tRNA_SAD"/>
</dbReference>
<evidence type="ECO:0000256" key="7">
    <source>
        <dbReference type="ARBA" id="ARBA00022833"/>
    </source>
</evidence>
<evidence type="ECO:0000256" key="8">
    <source>
        <dbReference type="ARBA" id="ARBA00022840"/>
    </source>
</evidence>
<dbReference type="InterPro" id="IPR036621">
    <property type="entry name" value="Anticodon-bd_dom_sf"/>
</dbReference>
<dbReference type="Gene3D" id="3.40.50.800">
    <property type="entry name" value="Anticodon-binding domain"/>
    <property type="match status" value="1"/>
</dbReference>
<evidence type="ECO:0000256" key="5">
    <source>
        <dbReference type="ARBA" id="ARBA00022723"/>
    </source>
</evidence>
<dbReference type="InterPro" id="IPR045864">
    <property type="entry name" value="aa-tRNA-synth_II/BPL/LPL"/>
</dbReference>
<feature type="binding site" evidence="13">
    <location>
        <position position="417"/>
    </location>
    <ligand>
        <name>Zn(2+)</name>
        <dbReference type="ChEBI" id="CHEBI:29105"/>
        <note>catalytic</note>
    </ligand>
</feature>
<dbReference type="InterPro" id="IPR004154">
    <property type="entry name" value="Anticodon-bd"/>
</dbReference>
<feature type="binding site" evidence="13">
    <location>
        <position position="544"/>
    </location>
    <ligand>
        <name>Zn(2+)</name>
        <dbReference type="ChEBI" id="CHEBI:29105"/>
        <note>catalytic</note>
    </ligand>
</feature>
<dbReference type="SMART" id="SM00863">
    <property type="entry name" value="tRNA_SAD"/>
    <property type="match status" value="1"/>
</dbReference>
<dbReference type="CDD" id="cd00771">
    <property type="entry name" value="ThrRS_core"/>
    <property type="match status" value="1"/>
</dbReference>
<evidence type="ECO:0000313" key="16">
    <source>
        <dbReference type="EMBL" id="BBX82279.1"/>
    </source>
</evidence>
<accession>A0ABN5YQ83</accession>
<keyword evidence="6 13" id="KW-0547">Nucleotide-binding</keyword>
<dbReference type="HAMAP" id="MF_00184">
    <property type="entry name" value="Thr_tRNA_synth"/>
    <property type="match status" value="1"/>
</dbReference>
<dbReference type="PROSITE" id="PS51880">
    <property type="entry name" value="TGS"/>
    <property type="match status" value="1"/>
</dbReference>
<keyword evidence="5 13" id="KW-0479">Metal-binding</keyword>
<organism evidence="16 17">
    <name type="scientific">Mycolicibacterium aubagnense</name>
    <dbReference type="NCBI Taxonomy" id="319707"/>
    <lineage>
        <taxon>Bacteria</taxon>
        <taxon>Bacillati</taxon>
        <taxon>Actinomycetota</taxon>
        <taxon>Actinomycetes</taxon>
        <taxon>Mycobacteriales</taxon>
        <taxon>Mycobacteriaceae</taxon>
        <taxon>Mycolicibacterium</taxon>
    </lineage>
</organism>
<dbReference type="InterPro" id="IPR004095">
    <property type="entry name" value="TGS"/>
</dbReference>
<keyword evidence="3 13" id="KW-0820">tRNA-binding</keyword>
<evidence type="ECO:0000256" key="11">
    <source>
        <dbReference type="ARBA" id="ARBA00023146"/>
    </source>
</evidence>
<dbReference type="PRINTS" id="PR01047">
    <property type="entry name" value="TRNASYNTHTHR"/>
</dbReference>
<comment type="subcellular location">
    <subcellularLocation>
        <location evidence="13">Cytoplasm</location>
    </subcellularLocation>
</comment>
<dbReference type="SUPFAM" id="SSF52954">
    <property type="entry name" value="Class II aaRS ABD-related"/>
    <property type="match status" value="1"/>
</dbReference>
<keyword evidence="9 13" id="KW-0694">RNA-binding</keyword>
<dbReference type="InterPro" id="IPR002314">
    <property type="entry name" value="aa-tRNA-synt_IIb"/>
</dbReference>
<dbReference type="CDD" id="cd00860">
    <property type="entry name" value="ThrRS_anticodon"/>
    <property type="match status" value="1"/>
</dbReference>
<comment type="caution">
    <text evidence="13">Lacks conserved residue(s) required for the propagation of feature annotation.</text>
</comment>
<dbReference type="InterPro" id="IPR002320">
    <property type="entry name" value="Thr-tRNA-ligase_IIa"/>
</dbReference>
<dbReference type="RefSeq" id="WP_138230399.1">
    <property type="nucleotide sequence ID" value="NZ_AP022577.1"/>
</dbReference>
<dbReference type="Proteomes" id="UP000465609">
    <property type="component" value="Chromosome"/>
</dbReference>
<keyword evidence="4 13" id="KW-0436">Ligase</keyword>
<dbReference type="InterPro" id="IPR047246">
    <property type="entry name" value="ThrRS_anticodon"/>
</dbReference>
<evidence type="ECO:0000256" key="2">
    <source>
        <dbReference type="ARBA" id="ARBA00022490"/>
    </source>
</evidence>
<dbReference type="NCBIfam" id="TIGR00418">
    <property type="entry name" value="thrS"/>
    <property type="match status" value="1"/>
</dbReference>
<evidence type="ECO:0000256" key="6">
    <source>
        <dbReference type="ARBA" id="ARBA00022741"/>
    </source>
</evidence>
<dbReference type="Pfam" id="PF00587">
    <property type="entry name" value="tRNA-synt_2b"/>
    <property type="match status" value="1"/>
</dbReference>
<reference evidence="16 17" key="1">
    <citation type="journal article" date="2019" name="Emerg. Microbes Infect.">
        <title>Comprehensive subspecies identification of 175 nontuberculous mycobacteria species based on 7547 genomic profiles.</title>
        <authorList>
            <person name="Matsumoto Y."/>
            <person name="Kinjo T."/>
            <person name="Motooka D."/>
            <person name="Nabeya D."/>
            <person name="Jung N."/>
            <person name="Uechi K."/>
            <person name="Horii T."/>
            <person name="Iida T."/>
            <person name="Fujita J."/>
            <person name="Nakamura S."/>
        </authorList>
    </citation>
    <scope>NUCLEOTIDE SEQUENCE [LARGE SCALE GENOMIC DNA]</scope>
    <source>
        <strain evidence="16 17">JCM 15296</strain>
    </source>
</reference>
<evidence type="ECO:0000259" key="14">
    <source>
        <dbReference type="PROSITE" id="PS50862"/>
    </source>
</evidence>
<evidence type="ECO:0000256" key="3">
    <source>
        <dbReference type="ARBA" id="ARBA00022555"/>
    </source>
</evidence>
<keyword evidence="11 13" id="KW-0030">Aminoacyl-tRNA synthetase</keyword>
<dbReference type="EMBL" id="AP022577">
    <property type="protein sequence ID" value="BBX82279.1"/>
    <property type="molecule type" value="Genomic_DNA"/>
</dbReference>